<dbReference type="EMBL" id="CAKOGL010000011">
    <property type="protein sequence ID" value="CAH2091753.1"/>
    <property type="molecule type" value="Genomic_DNA"/>
</dbReference>
<accession>A0AAU9TXN4</accession>
<name>A0AAU9TXN4_EUPED</name>
<evidence type="ECO:0000313" key="1">
    <source>
        <dbReference type="EMBL" id="CAH2091753.1"/>
    </source>
</evidence>
<dbReference type="Proteomes" id="UP001153954">
    <property type="component" value="Unassembled WGS sequence"/>
</dbReference>
<keyword evidence="2" id="KW-1185">Reference proteome</keyword>
<protein>
    <submittedName>
        <fullName evidence="1">Uncharacterized protein</fullName>
    </submittedName>
</protein>
<gene>
    <name evidence="1" type="ORF">EEDITHA_LOCUS7588</name>
</gene>
<sequence length="97" mass="11557">MFAVTIGSIINQLSNYFSKYTKIVRMTAWIFRFSHNARHKNKRKGELSFEESDEAEEKLIRIIQQEHKEQIEKQSGKSRQIYSDTDMIMRVNPFEAK</sequence>
<reference evidence="1" key="1">
    <citation type="submission" date="2022-03" db="EMBL/GenBank/DDBJ databases">
        <authorList>
            <person name="Tunstrom K."/>
        </authorList>
    </citation>
    <scope>NUCLEOTIDE SEQUENCE</scope>
</reference>
<evidence type="ECO:0000313" key="2">
    <source>
        <dbReference type="Proteomes" id="UP001153954"/>
    </source>
</evidence>
<proteinExistence type="predicted"/>
<organism evidence="1 2">
    <name type="scientific">Euphydryas editha</name>
    <name type="common">Edith's checkerspot</name>
    <dbReference type="NCBI Taxonomy" id="104508"/>
    <lineage>
        <taxon>Eukaryota</taxon>
        <taxon>Metazoa</taxon>
        <taxon>Ecdysozoa</taxon>
        <taxon>Arthropoda</taxon>
        <taxon>Hexapoda</taxon>
        <taxon>Insecta</taxon>
        <taxon>Pterygota</taxon>
        <taxon>Neoptera</taxon>
        <taxon>Endopterygota</taxon>
        <taxon>Lepidoptera</taxon>
        <taxon>Glossata</taxon>
        <taxon>Ditrysia</taxon>
        <taxon>Papilionoidea</taxon>
        <taxon>Nymphalidae</taxon>
        <taxon>Nymphalinae</taxon>
        <taxon>Euphydryas</taxon>
    </lineage>
</organism>
<comment type="caution">
    <text evidence="1">The sequence shown here is derived from an EMBL/GenBank/DDBJ whole genome shotgun (WGS) entry which is preliminary data.</text>
</comment>
<dbReference type="AlphaFoldDB" id="A0AAU9TXN4"/>